<proteinExistence type="predicted"/>
<name>R0CT71_RALPI</name>
<dbReference type="EMBL" id="APMQ01000001">
    <property type="protein sequence ID" value="ENZ79590.1"/>
    <property type="molecule type" value="Genomic_DNA"/>
</dbReference>
<evidence type="ECO:0000256" key="2">
    <source>
        <dbReference type="SAM" id="Phobius"/>
    </source>
</evidence>
<sequence length="51" mass="5718">MQLTDNQAAERQADRENEFSRRAKNNRILNAVTLGAIVCMAVLYLIPHGGF</sequence>
<accession>R0CT71</accession>
<dbReference type="AlphaFoldDB" id="R0CT71"/>
<feature type="transmembrane region" description="Helical" evidence="2">
    <location>
        <begin position="28"/>
        <end position="46"/>
    </location>
</feature>
<reference evidence="3 4" key="1">
    <citation type="journal article" date="2013" name="Genome Announc.">
        <title>Draft Genome Sequence for Ralstonia sp. Strain OR214, a Bacterium with Potential for Bioremediation.</title>
        <authorList>
            <person name="Utturkar S.M."/>
            <person name="Bollmann A."/>
            <person name="Brzoska R.M."/>
            <person name="Klingeman D.M."/>
            <person name="Epstein S.E."/>
            <person name="Palumbo A.V."/>
            <person name="Brown S.D."/>
        </authorList>
    </citation>
    <scope>NUCLEOTIDE SEQUENCE [LARGE SCALE GENOMIC DNA]</scope>
    <source>
        <strain evidence="3 4">OR214</strain>
    </source>
</reference>
<feature type="region of interest" description="Disordered" evidence="1">
    <location>
        <begin position="1"/>
        <end position="20"/>
    </location>
</feature>
<evidence type="ECO:0000256" key="1">
    <source>
        <dbReference type="SAM" id="MobiDB-lite"/>
    </source>
</evidence>
<feature type="compositionally biased region" description="Basic and acidic residues" evidence="1">
    <location>
        <begin position="11"/>
        <end position="20"/>
    </location>
</feature>
<keyword evidence="2" id="KW-1133">Transmembrane helix</keyword>
<dbReference type="Proteomes" id="UP000013280">
    <property type="component" value="Unassembled WGS sequence"/>
</dbReference>
<dbReference type="RefSeq" id="WP_004625979.1">
    <property type="nucleotide sequence ID" value="NZ_APMQ01000001.1"/>
</dbReference>
<gene>
    <name evidence="3" type="ORF">OR214_00006</name>
</gene>
<comment type="caution">
    <text evidence="3">The sequence shown here is derived from an EMBL/GenBank/DDBJ whole genome shotgun (WGS) entry which is preliminary data.</text>
</comment>
<dbReference type="PATRIC" id="fig|1264675.3.peg.5"/>
<evidence type="ECO:0000313" key="4">
    <source>
        <dbReference type="Proteomes" id="UP000013280"/>
    </source>
</evidence>
<protein>
    <submittedName>
        <fullName evidence="3">Uncharacterized protein</fullName>
    </submittedName>
</protein>
<keyword evidence="2" id="KW-0472">Membrane</keyword>
<keyword evidence="2" id="KW-0812">Transmembrane</keyword>
<organism evidence="3 4">
    <name type="scientific">Ralstonia pickettii OR214</name>
    <dbReference type="NCBI Taxonomy" id="1264675"/>
    <lineage>
        <taxon>Bacteria</taxon>
        <taxon>Pseudomonadati</taxon>
        <taxon>Pseudomonadota</taxon>
        <taxon>Betaproteobacteria</taxon>
        <taxon>Burkholderiales</taxon>
        <taxon>Burkholderiaceae</taxon>
        <taxon>Ralstonia</taxon>
    </lineage>
</organism>
<evidence type="ECO:0000313" key="3">
    <source>
        <dbReference type="EMBL" id="ENZ79590.1"/>
    </source>
</evidence>